<dbReference type="AlphaFoldDB" id="G3MQH4"/>
<proteinExistence type="evidence at transcript level"/>
<sequence>MNAVFASCMFVAAFVAAASAHHLELCKKSDEVLATELECIKQHIPASTGAAFGDAMQKLQCSNPSCAVRKMCEGNDLEGAMAKYFTTEQIKHVHDAATTCDPDASHDHGHDHSHDHGHD</sequence>
<feature type="chain" id="PRO_5003447302" description="Saposin B-type domain-containing protein" evidence="2">
    <location>
        <begin position="21"/>
        <end position="119"/>
    </location>
</feature>
<accession>G3MQH4</accession>
<evidence type="ECO:0000256" key="2">
    <source>
        <dbReference type="SAM" id="SignalP"/>
    </source>
</evidence>
<reference evidence="3" key="1">
    <citation type="journal article" date="2011" name="PLoS ONE">
        <title>A deep insight into the sialotranscriptome of the gulf coast tick, Amblyomma maculatum.</title>
        <authorList>
            <person name="Karim S."/>
            <person name="Singh P."/>
            <person name="Ribeiro J.M."/>
        </authorList>
    </citation>
    <scope>NUCLEOTIDE SEQUENCE</scope>
    <source>
        <tissue evidence="3">Salivary gland</tissue>
    </source>
</reference>
<protein>
    <recommendedName>
        <fullName evidence="4">Saposin B-type domain-containing protein</fullName>
    </recommendedName>
</protein>
<evidence type="ECO:0008006" key="4">
    <source>
        <dbReference type="Google" id="ProtNLM"/>
    </source>
</evidence>
<evidence type="ECO:0000313" key="3">
    <source>
        <dbReference type="EMBL" id="AEO35742.1"/>
    </source>
</evidence>
<organism evidence="3">
    <name type="scientific">Amblyomma maculatum</name>
    <name type="common">Gulf Coast tick</name>
    <dbReference type="NCBI Taxonomy" id="34609"/>
    <lineage>
        <taxon>Eukaryota</taxon>
        <taxon>Metazoa</taxon>
        <taxon>Ecdysozoa</taxon>
        <taxon>Arthropoda</taxon>
        <taxon>Chelicerata</taxon>
        <taxon>Arachnida</taxon>
        <taxon>Acari</taxon>
        <taxon>Parasitiformes</taxon>
        <taxon>Ixodida</taxon>
        <taxon>Ixodoidea</taxon>
        <taxon>Ixodidae</taxon>
        <taxon>Amblyomminae</taxon>
        <taxon>Amblyomma</taxon>
    </lineage>
</organism>
<feature type="compositionally biased region" description="Basic and acidic residues" evidence="1">
    <location>
        <begin position="103"/>
        <end position="119"/>
    </location>
</feature>
<evidence type="ECO:0000256" key="1">
    <source>
        <dbReference type="SAM" id="MobiDB-lite"/>
    </source>
</evidence>
<name>G3MQH4_AMBMU</name>
<dbReference type="Gene3D" id="1.10.150.440">
    <property type="match status" value="1"/>
</dbReference>
<feature type="region of interest" description="Disordered" evidence="1">
    <location>
        <begin position="98"/>
        <end position="119"/>
    </location>
</feature>
<dbReference type="EMBL" id="JO844125">
    <property type="protein sequence ID" value="AEO35742.1"/>
    <property type="molecule type" value="mRNA"/>
</dbReference>
<feature type="signal peptide" evidence="2">
    <location>
        <begin position="1"/>
        <end position="20"/>
    </location>
</feature>
<keyword evidence="2" id="KW-0732">Signal</keyword>